<evidence type="ECO:0000259" key="1">
    <source>
        <dbReference type="SMART" id="SM00228"/>
    </source>
</evidence>
<sequence length="264" mass="30255">MKIKFLNKVMNKIIQLIAILILNHCTNPYIEYYRDYSNGNHRPNQRMIDSGKEPVLLEYSKEPTKDAVKLLEDGYINIGGSSFIDKDASLDEVREAAIESDSELVLYGRTYRNSVSNQIPITTYTTKTTTTRFYGDIYGRMTTKESVPNTQFISYNYDVYEFYATFWKKGKLPLSGFKARELDADERSNIGLNNGILIIAVIKNSFAFYANIVRGDTVTEINGTKLYSYQDYENIISKNVGKEIVLSILRNGQSKKFKIKLLTK</sequence>
<dbReference type="EMBL" id="NPDP01000019">
    <property type="protein sequence ID" value="PJZ29631.1"/>
    <property type="molecule type" value="Genomic_DNA"/>
</dbReference>
<dbReference type="SUPFAM" id="SSF50156">
    <property type="entry name" value="PDZ domain-like"/>
    <property type="match status" value="1"/>
</dbReference>
<organism evidence="2 3">
    <name type="scientific">Leptospira kmetyi</name>
    <dbReference type="NCBI Taxonomy" id="408139"/>
    <lineage>
        <taxon>Bacteria</taxon>
        <taxon>Pseudomonadati</taxon>
        <taxon>Spirochaetota</taxon>
        <taxon>Spirochaetia</taxon>
        <taxon>Leptospirales</taxon>
        <taxon>Leptospiraceae</taxon>
        <taxon>Leptospira</taxon>
    </lineage>
</organism>
<evidence type="ECO:0000313" key="2">
    <source>
        <dbReference type="EMBL" id="PJZ29631.1"/>
    </source>
</evidence>
<dbReference type="SMART" id="SM00228">
    <property type="entry name" value="PDZ"/>
    <property type="match status" value="1"/>
</dbReference>
<name>A0ABX4N8E4_9LEPT</name>
<proteinExistence type="predicted"/>
<dbReference type="Pfam" id="PF13180">
    <property type="entry name" value="PDZ_2"/>
    <property type="match status" value="1"/>
</dbReference>
<dbReference type="Proteomes" id="UP000231919">
    <property type="component" value="Unassembled WGS sequence"/>
</dbReference>
<protein>
    <recommendedName>
        <fullName evidence="1">PDZ domain-containing protein</fullName>
    </recommendedName>
</protein>
<dbReference type="InterPro" id="IPR036034">
    <property type="entry name" value="PDZ_sf"/>
</dbReference>
<dbReference type="RefSeq" id="WP_100755627.1">
    <property type="nucleotide sequence ID" value="NZ_NPDP01000019.1"/>
</dbReference>
<accession>A0ABX4N8E4</accession>
<dbReference type="Gene3D" id="2.30.42.10">
    <property type="match status" value="1"/>
</dbReference>
<dbReference type="InterPro" id="IPR001478">
    <property type="entry name" value="PDZ"/>
</dbReference>
<reference evidence="2 3" key="1">
    <citation type="submission" date="2017-07" db="EMBL/GenBank/DDBJ databases">
        <title>Leptospira spp. isolated from tropical soils.</title>
        <authorList>
            <person name="Thibeaux R."/>
            <person name="Iraola G."/>
            <person name="Ferres I."/>
            <person name="Bierque E."/>
            <person name="Girault D."/>
            <person name="Soupe-Gilbert M.-E."/>
            <person name="Picardeau M."/>
            <person name="Goarant C."/>
        </authorList>
    </citation>
    <scope>NUCLEOTIDE SEQUENCE [LARGE SCALE GENOMIC DNA]</scope>
    <source>
        <strain evidence="2 3">JW2-C-B1</strain>
    </source>
</reference>
<keyword evidence="3" id="KW-1185">Reference proteome</keyword>
<feature type="domain" description="PDZ" evidence="1">
    <location>
        <begin position="173"/>
        <end position="252"/>
    </location>
</feature>
<evidence type="ECO:0000313" key="3">
    <source>
        <dbReference type="Proteomes" id="UP000231919"/>
    </source>
</evidence>
<comment type="caution">
    <text evidence="2">The sequence shown here is derived from an EMBL/GenBank/DDBJ whole genome shotgun (WGS) entry which is preliminary data.</text>
</comment>
<gene>
    <name evidence="2" type="ORF">CH378_11810</name>
</gene>